<dbReference type="Proteomes" id="UP000030672">
    <property type="component" value="Unassembled WGS sequence"/>
</dbReference>
<protein>
    <recommendedName>
        <fullName evidence="6">Mid2 domain-containing protein</fullName>
    </recommendedName>
</protein>
<name>A0A074VH58_AURM1</name>
<reference evidence="4 5" key="1">
    <citation type="journal article" date="2014" name="BMC Genomics">
        <title>Genome sequencing of four Aureobasidium pullulans varieties: biotechnological potential, stress tolerance, and description of new species.</title>
        <authorList>
            <person name="Gostin Ar C."/>
            <person name="Ohm R.A."/>
            <person name="Kogej T."/>
            <person name="Sonjak S."/>
            <person name="Turk M."/>
            <person name="Zajc J."/>
            <person name="Zalar P."/>
            <person name="Grube M."/>
            <person name="Sun H."/>
            <person name="Han J."/>
            <person name="Sharma A."/>
            <person name="Chiniquy J."/>
            <person name="Ngan C.Y."/>
            <person name="Lipzen A."/>
            <person name="Barry K."/>
            <person name="Grigoriev I.V."/>
            <person name="Gunde-Cimerman N."/>
        </authorList>
    </citation>
    <scope>NUCLEOTIDE SEQUENCE [LARGE SCALE GENOMIC DNA]</scope>
    <source>
        <strain evidence="4 5">CBS 110374</strain>
    </source>
</reference>
<evidence type="ECO:0000256" key="3">
    <source>
        <dbReference type="SAM" id="SignalP"/>
    </source>
</evidence>
<dbReference type="EMBL" id="KL584844">
    <property type="protein sequence ID" value="KEQ60070.1"/>
    <property type="molecule type" value="Genomic_DNA"/>
</dbReference>
<dbReference type="STRING" id="1043003.A0A074VH58"/>
<evidence type="ECO:0000313" key="5">
    <source>
        <dbReference type="Proteomes" id="UP000030672"/>
    </source>
</evidence>
<sequence>MQSFLLISSLLYVTRAEKRCFDTQGSAIVDGSFVPCNSTAAVSACCATNKGQPDICIQGGLCYATQSSYSGYIYGNGCTDSTGMDSSCPYACPMAKTNGWKSYNVLPCARDRWCCRQASDQSNCCNNDTMLIDSDQTSYLGRFIDNVIPGTSTISNDSNSTDATTTSTVTATVTATSSSEPNSTNTTTVVGAAVGAVLGVACIIALAGLLWMMRKVKTLKKEMQAMQSHEPYSNSSSTTPMAQHSYNAPVSEAPTEHAYEADWNNGRYEIDGTGK</sequence>
<feature type="signal peptide" evidence="3">
    <location>
        <begin position="1"/>
        <end position="16"/>
    </location>
</feature>
<evidence type="ECO:0000313" key="4">
    <source>
        <dbReference type="EMBL" id="KEQ60070.1"/>
    </source>
</evidence>
<accession>A0A074VH58</accession>
<gene>
    <name evidence="4" type="ORF">M437DRAFT_55077</name>
</gene>
<dbReference type="HOGENOM" id="CLU_055859_0_0_1"/>
<dbReference type="RefSeq" id="XP_040877093.1">
    <property type="nucleotide sequence ID" value="XM_041022804.1"/>
</dbReference>
<keyword evidence="2" id="KW-0472">Membrane</keyword>
<evidence type="ECO:0000256" key="2">
    <source>
        <dbReference type="SAM" id="Phobius"/>
    </source>
</evidence>
<evidence type="ECO:0000256" key="1">
    <source>
        <dbReference type="SAM" id="MobiDB-lite"/>
    </source>
</evidence>
<feature type="compositionally biased region" description="Polar residues" evidence="1">
    <location>
        <begin position="227"/>
        <end position="248"/>
    </location>
</feature>
<keyword evidence="3" id="KW-0732">Signal</keyword>
<organism evidence="4 5">
    <name type="scientific">Aureobasidium melanogenum (strain CBS 110374)</name>
    <name type="common">Aureobasidium pullulans var. melanogenum</name>
    <dbReference type="NCBI Taxonomy" id="1043003"/>
    <lineage>
        <taxon>Eukaryota</taxon>
        <taxon>Fungi</taxon>
        <taxon>Dikarya</taxon>
        <taxon>Ascomycota</taxon>
        <taxon>Pezizomycotina</taxon>
        <taxon>Dothideomycetes</taxon>
        <taxon>Dothideomycetidae</taxon>
        <taxon>Dothideales</taxon>
        <taxon>Saccotheciaceae</taxon>
        <taxon>Aureobasidium</taxon>
    </lineage>
</organism>
<feature type="chain" id="PRO_5001700691" description="Mid2 domain-containing protein" evidence="3">
    <location>
        <begin position="17"/>
        <end position="275"/>
    </location>
</feature>
<dbReference type="GeneID" id="63916177"/>
<feature type="region of interest" description="Disordered" evidence="1">
    <location>
        <begin position="227"/>
        <end position="264"/>
    </location>
</feature>
<keyword evidence="2" id="KW-0812">Transmembrane</keyword>
<evidence type="ECO:0008006" key="6">
    <source>
        <dbReference type="Google" id="ProtNLM"/>
    </source>
</evidence>
<dbReference type="AlphaFoldDB" id="A0A074VH58"/>
<proteinExistence type="predicted"/>
<feature type="transmembrane region" description="Helical" evidence="2">
    <location>
        <begin position="189"/>
        <end position="213"/>
    </location>
</feature>
<keyword evidence="2" id="KW-1133">Transmembrane helix</keyword>
<keyword evidence="5" id="KW-1185">Reference proteome</keyword>